<dbReference type="AlphaFoldDB" id="A0A9X1WFZ1"/>
<dbReference type="RefSeq" id="WP_244803490.1">
    <property type="nucleotide sequence ID" value="NZ_JALIEA010000011.1"/>
</dbReference>
<comment type="caution">
    <text evidence="2">The sequence shown here is derived from an EMBL/GenBank/DDBJ whole genome shotgun (WGS) entry which is preliminary data.</text>
</comment>
<dbReference type="InterPro" id="IPR029045">
    <property type="entry name" value="ClpP/crotonase-like_dom_sf"/>
</dbReference>
<dbReference type="CDD" id="cd06558">
    <property type="entry name" value="crotonase-like"/>
    <property type="match status" value="1"/>
</dbReference>
<dbReference type="InterPro" id="IPR051683">
    <property type="entry name" value="Enoyl-CoA_Hydratase/Isomerase"/>
</dbReference>
<organism evidence="2 3">
    <name type="scientific">Corynebacterium kalidii</name>
    <dbReference type="NCBI Taxonomy" id="2931982"/>
    <lineage>
        <taxon>Bacteria</taxon>
        <taxon>Bacillati</taxon>
        <taxon>Actinomycetota</taxon>
        <taxon>Actinomycetes</taxon>
        <taxon>Mycobacteriales</taxon>
        <taxon>Corynebacteriaceae</taxon>
        <taxon>Corynebacterium</taxon>
    </lineage>
</organism>
<dbReference type="SUPFAM" id="SSF52096">
    <property type="entry name" value="ClpP/crotonase"/>
    <property type="match status" value="1"/>
</dbReference>
<evidence type="ECO:0000313" key="2">
    <source>
        <dbReference type="EMBL" id="MCJ7857733.1"/>
    </source>
</evidence>
<dbReference type="PANTHER" id="PTHR42964">
    <property type="entry name" value="ENOYL-COA HYDRATASE"/>
    <property type="match status" value="1"/>
</dbReference>
<dbReference type="Gene3D" id="1.10.12.10">
    <property type="entry name" value="Lyase 2-enoyl-coa Hydratase, Chain A, domain 2"/>
    <property type="match status" value="1"/>
</dbReference>
<name>A0A9X1WFZ1_9CORY</name>
<dbReference type="PANTHER" id="PTHR42964:SF1">
    <property type="entry name" value="POLYKETIDE BIOSYNTHESIS ENOYL-COA HYDRATASE PKSH-RELATED"/>
    <property type="match status" value="1"/>
</dbReference>
<gene>
    <name evidence="2" type="ORF">MUN33_03245</name>
</gene>
<sequence length="249" mass="25741">MAISTTTENSTTRITIDAPDRRNALSPALIRDLTDALDAAAGDDGVRSVILDHTGSTFCSGADLAAVGDTPPEQVTAGFIALLRTIVDLPKPVTAVVDGNVRAGGVGLLAACDMAFVSPGSSVATTETRIGVAPAMIALTVLPRLSSRAASRYLLTGERFDADTAARAGLVTEVVDDPRAQAASTAEGLLKCSPQGLRETKRILNREILDGFDAGADALAAKSAELFATPEALEGITAFLQKRPPNWAV</sequence>
<evidence type="ECO:0000313" key="3">
    <source>
        <dbReference type="Proteomes" id="UP001139207"/>
    </source>
</evidence>
<comment type="similarity">
    <text evidence="1">Belongs to the enoyl-CoA hydratase/isomerase family.</text>
</comment>
<dbReference type="InterPro" id="IPR014748">
    <property type="entry name" value="Enoyl-CoA_hydra_C"/>
</dbReference>
<reference evidence="2" key="1">
    <citation type="submission" date="2022-04" db="EMBL/GenBank/DDBJ databases">
        <title>Corynebacterium kalidii LD5P10.</title>
        <authorList>
            <person name="Sun J.Q."/>
        </authorList>
    </citation>
    <scope>NUCLEOTIDE SEQUENCE</scope>
    <source>
        <strain evidence="2">LD5P10</strain>
    </source>
</reference>
<dbReference type="EMBL" id="JALIEA010000011">
    <property type="protein sequence ID" value="MCJ7857733.1"/>
    <property type="molecule type" value="Genomic_DNA"/>
</dbReference>
<dbReference type="Pfam" id="PF00378">
    <property type="entry name" value="ECH_1"/>
    <property type="match status" value="1"/>
</dbReference>
<dbReference type="NCBIfam" id="NF005879">
    <property type="entry name" value="PRK07827.1"/>
    <property type="match status" value="1"/>
</dbReference>
<keyword evidence="3" id="KW-1185">Reference proteome</keyword>
<accession>A0A9X1WFZ1</accession>
<dbReference type="Proteomes" id="UP001139207">
    <property type="component" value="Unassembled WGS sequence"/>
</dbReference>
<dbReference type="GO" id="GO:0003824">
    <property type="term" value="F:catalytic activity"/>
    <property type="evidence" value="ECO:0007669"/>
    <property type="project" value="UniProtKB-ARBA"/>
</dbReference>
<protein>
    <submittedName>
        <fullName evidence="2">Enoyl-CoA hydratase family protein</fullName>
    </submittedName>
</protein>
<evidence type="ECO:0000256" key="1">
    <source>
        <dbReference type="ARBA" id="ARBA00005254"/>
    </source>
</evidence>
<dbReference type="Gene3D" id="3.90.226.10">
    <property type="entry name" value="2-enoyl-CoA Hydratase, Chain A, domain 1"/>
    <property type="match status" value="1"/>
</dbReference>
<dbReference type="InterPro" id="IPR001753">
    <property type="entry name" value="Enoyl-CoA_hydra/iso"/>
</dbReference>
<proteinExistence type="inferred from homology"/>